<evidence type="ECO:0000256" key="1">
    <source>
        <dbReference type="SAM" id="Phobius"/>
    </source>
</evidence>
<sequence length="77" mass="8366">MSLSLDSCYDLSIENKRELVHPATDANAAEAVEALKVGKVIAVPIDTLYGFACDAWYLIGIVLTGLLMYNMLSLAQM</sequence>
<protein>
    <submittedName>
        <fullName evidence="2">Uncharacterized protein</fullName>
    </submittedName>
</protein>
<comment type="caution">
    <text evidence="2">The sequence shown here is derived from an EMBL/GenBank/DDBJ whole genome shotgun (WGS) entry which is preliminary data.</text>
</comment>
<evidence type="ECO:0000313" key="2">
    <source>
        <dbReference type="EMBL" id="KAK7256259.1"/>
    </source>
</evidence>
<gene>
    <name evidence="2" type="ORF">RIF29_29698</name>
</gene>
<dbReference type="EMBL" id="JAYWIO010000006">
    <property type="protein sequence ID" value="KAK7256259.1"/>
    <property type="molecule type" value="Genomic_DNA"/>
</dbReference>
<organism evidence="2 3">
    <name type="scientific">Crotalaria pallida</name>
    <name type="common">Smooth rattlebox</name>
    <name type="synonym">Crotalaria striata</name>
    <dbReference type="NCBI Taxonomy" id="3830"/>
    <lineage>
        <taxon>Eukaryota</taxon>
        <taxon>Viridiplantae</taxon>
        <taxon>Streptophyta</taxon>
        <taxon>Embryophyta</taxon>
        <taxon>Tracheophyta</taxon>
        <taxon>Spermatophyta</taxon>
        <taxon>Magnoliopsida</taxon>
        <taxon>eudicotyledons</taxon>
        <taxon>Gunneridae</taxon>
        <taxon>Pentapetalae</taxon>
        <taxon>rosids</taxon>
        <taxon>fabids</taxon>
        <taxon>Fabales</taxon>
        <taxon>Fabaceae</taxon>
        <taxon>Papilionoideae</taxon>
        <taxon>50 kb inversion clade</taxon>
        <taxon>genistoids sensu lato</taxon>
        <taxon>core genistoids</taxon>
        <taxon>Crotalarieae</taxon>
        <taxon>Crotalaria</taxon>
    </lineage>
</organism>
<reference evidence="2 3" key="1">
    <citation type="submission" date="2024-01" db="EMBL/GenBank/DDBJ databases">
        <title>The genomes of 5 underutilized Papilionoideae crops provide insights into root nodulation and disease resistanc.</title>
        <authorList>
            <person name="Yuan L."/>
        </authorList>
    </citation>
    <scope>NUCLEOTIDE SEQUENCE [LARGE SCALE GENOMIC DNA]</scope>
    <source>
        <strain evidence="2">ZHUSHIDOU_FW_LH</strain>
        <tissue evidence="2">Leaf</tissue>
    </source>
</reference>
<proteinExistence type="predicted"/>
<keyword evidence="1" id="KW-1133">Transmembrane helix</keyword>
<dbReference type="AlphaFoldDB" id="A0AAN9EF10"/>
<accession>A0AAN9EF10</accession>
<keyword evidence="3" id="KW-1185">Reference proteome</keyword>
<keyword evidence="1" id="KW-0472">Membrane</keyword>
<keyword evidence="1" id="KW-0812">Transmembrane</keyword>
<dbReference type="InterPro" id="IPR017945">
    <property type="entry name" value="DHBP_synth_RibB-like_a/b_dom"/>
</dbReference>
<feature type="transmembrane region" description="Helical" evidence="1">
    <location>
        <begin position="55"/>
        <end position="75"/>
    </location>
</feature>
<dbReference type="Proteomes" id="UP001372338">
    <property type="component" value="Unassembled WGS sequence"/>
</dbReference>
<name>A0AAN9EF10_CROPI</name>
<dbReference type="Gene3D" id="3.90.870.10">
    <property type="entry name" value="DHBP synthase"/>
    <property type="match status" value="1"/>
</dbReference>
<dbReference type="SUPFAM" id="SSF55821">
    <property type="entry name" value="YrdC/RibB"/>
    <property type="match status" value="1"/>
</dbReference>
<evidence type="ECO:0000313" key="3">
    <source>
        <dbReference type="Proteomes" id="UP001372338"/>
    </source>
</evidence>